<protein>
    <submittedName>
        <fullName evidence="9">Putative integrase core domain protein</fullName>
    </submittedName>
</protein>
<keyword evidence="6" id="KW-0378">Hydrolase</keyword>
<dbReference type="SUPFAM" id="SSF53098">
    <property type="entry name" value="Ribonuclease H-like"/>
    <property type="match status" value="1"/>
</dbReference>
<evidence type="ECO:0000259" key="8">
    <source>
        <dbReference type="PROSITE" id="PS50994"/>
    </source>
</evidence>
<dbReference type="EMBL" id="BLAL01000026">
    <property type="protein sequence ID" value="GES76788.1"/>
    <property type="molecule type" value="Genomic_DNA"/>
</dbReference>
<evidence type="ECO:0000256" key="5">
    <source>
        <dbReference type="ARBA" id="ARBA00022759"/>
    </source>
</evidence>
<evidence type="ECO:0000256" key="6">
    <source>
        <dbReference type="ARBA" id="ARBA00022801"/>
    </source>
</evidence>
<dbReference type="GO" id="GO:0003676">
    <property type="term" value="F:nucleic acid binding"/>
    <property type="evidence" value="ECO:0007669"/>
    <property type="project" value="InterPro"/>
</dbReference>
<dbReference type="InterPro" id="IPR000477">
    <property type="entry name" value="RT_dom"/>
</dbReference>
<dbReference type="OrthoDB" id="2448050at2759"/>
<comment type="caution">
    <text evidence="9">The sequence shown here is derived from an EMBL/GenBank/DDBJ whole genome shotgun (WGS) entry which is preliminary data.</text>
</comment>
<keyword evidence="5" id="KW-0255">Endonuclease</keyword>
<proteinExistence type="predicted"/>
<dbReference type="InterPro" id="IPR001584">
    <property type="entry name" value="Integrase_cat-core"/>
</dbReference>
<keyword evidence="2" id="KW-0808">Transferase</keyword>
<dbReference type="InterPro" id="IPR043502">
    <property type="entry name" value="DNA/RNA_pol_sf"/>
</dbReference>
<dbReference type="Proteomes" id="UP000615446">
    <property type="component" value="Unassembled WGS sequence"/>
</dbReference>
<evidence type="ECO:0000256" key="3">
    <source>
        <dbReference type="ARBA" id="ARBA00022695"/>
    </source>
</evidence>
<dbReference type="Gene3D" id="1.10.340.70">
    <property type="match status" value="1"/>
</dbReference>
<dbReference type="GO" id="GO:0008233">
    <property type="term" value="F:peptidase activity"/>
    <property type="evidence" value="ECO:0007669"/>
    <property type="project" value="UniProtKB-KW"/>
</dbReference>
<gene>
    <name evidence="9" type="ORF">RCL2_000417500</name>
</gene>
<dbReference type="PANTHER" id="PTHR37984:SF5">
    <property type="entry name" value="PROTEIN NYNRIN-LIKE"/>
    <property type="match status" value="1"/>
</dbReference>
<keyword evidence="3" id="KW-0548">Nucleotidyltransferase</keyword>
<dbReference type="PROSITE" id="PS50994">
    <property type="entry name" value="INTEGRASE"/>
    <property type="match status" value="1"/>
</dbReference>
<dbReference type="InterPro" id="IPR012337">
    <property type="entry name" value="RNaseH-like_sf"/>
</dbReference>
<name>A0A8H3QEI9_9GLOM</name>
<dbReference type="FunFam" id="3.10.20.370:FF:000001">
    <property type="entry name" value="Retrovirus-related Pol polyprotein from transposon 17.6-like protein"/>
    <property type="match status" value="1"/>
</dbReference>
<dbReference type="AlphaFoldDB" id="A0A8H3QEI9"/>
<dbReference type="InterPro" id="IPR041588">
    <property type="entry name" value="Integrase_H2C2"/>
</dbReference>
<dbReference type="InterPro" id="IPR036397">
    <property type="entry name" value="RNaseH_sf"/>
</dbReference>
<dbReference type="CDD" id="cd01647">
    <property type="entry name" value="RT_LTR"/>
    <property type="match status" value="1"/>
</dbReference>
<keyword evidence="7" id="KW-0695">RNA-directed DNA polymerase</keyword>
<reference evidence="9" key="1">
    <citation type="submission" date="2019-10" db="EMBL/GenBank/DDBJ databases">
        <title>Conservation and host-specific expression of non-tandemly repeated heterogenous ribosome RNA gene in arbuscular mycorrhizal fungi.</title>
        <authorList>
            <person name="Maeda T."/>
            <person name="Kobayashi Y."/>
            <person name="Nakagawa T."/>
            <person name="Ezawa T."/>
            <person name="Yamaguchi K."/>
            <person name="Bino T."/>
            <person name="Nishimoto Y."/>
            <person name="Shigenobu S."/>
            <person name="Kawaguchi M."/>
        </authorList>
    </citation>
    <scope>NUCLEOTIDE SEQUENCE</scope>
    <source>
        <strain evidence="9">HR1</strain>
    </source>
</reference>
<organism evidence="9 10">
    <name type="scientific">Rhizophagus clarus</name>
    <dbReference type="NCBI Taxonomy" id="94130"/>
    <lineage>
        <taxon>Eukaryota</taxon>
        <taxon>Fungi</taxon>
        <taxon>Fungi incertae sedis</taxon>
        <taxon>Mucoromycota</taxon>
        <taxon>Glomeromycotina</taxon>
        <taxon>Glomeromycetes</taxon>
        <taxon>Glomerales</taxon>
        <taxon>Glomeraceae</taxon>
        <taxon>Rhizophagus</taxon>
    </lineage>
</organism>
<dbReference type="CDD" id="cd09274">
    <property type="entry name" value="RNase_HI_RT_Ty3"/>
    <property type="match status" value="1"/>
</dbReference>
<dbReference type="PANTHER" id="PTHR37984">
    <property type="entry name" value="PROTEIN CBG26694"/>
    <property type="match status" value="1"/>
</dbReference>
<feature type="domain" description="Integrase catalytic" evidence="8">
    <location>
        <begin position="487"/>
        <end position="574"/>
    </location>
</feature>
<dbReference type="GO" id="GO:0004519">
    <property type="term" value="F:endonuclease activity"/>
    <property type="evidence" value="ECO:0007669"/>
    <property type="project" value="UniProtKB-KW"/>
</dbReference>
<evidence type="ECO:0000313" key="9">
    <source>
        <dbReference type="EMBL" id="GES76788.1"/>
    </source>
</evidence>
<dbReference type="InterPro" id="IPR041373">
    <property type="entry name" value="RT_RNaseH"/>
</dbReference>
<dbReference type="SUPFAM" id="SSF56672">
    <property type="entry name" value="DNA/RNA polymerases"/>
    <property type="match status" value="1"/>
</dbReference>
<dbReference type="Pfam" id="PF00078">
    <property type="entry name" value="RVT_1"/>
    <property type="match status" value="1"/>
</dbReference>
<evidence type="ECO:0000256" key="4">
    <source>
        <dbReference type="ARBA" id="ARBA00022722"/>
    </source>
</evidence>
<evidence type="ECO:0000313" key="10">
    <source>
        <dbReference type="Proteomes" id="UP000615446"/>
    </source>
</evidence>
<dbReference type="FunFam" id="3.10.10.10:FF:000007">
    <property type="entry name" value="Retrovirus-related Pol polyprotein from transposon 17.6-like Protein"/>
    <property type="match status" value="1"/>
</dbReference>
<dbReference type="Pfam" id="PF17917">
    <property type="entry name" value="RT_RNaseH"/>
    <property type="match status" value="1"/>
</dbReference>
<dbReference type="Gene3D" id="3.10.20.370">
    <property type="match status" value="1"/>
</dbReference>
<dbReference type="Gene3D" id="3.30.70.270">
    <property type="match status" value="1"/>
</dbReference>
<dbReference type="Pfam" id="PF17921">
    <property type="entry name" value="Integrase_H2C2"/>
    <property type="match status" value="1"/>
</dbReference>
<dbReference type="GO" id="GO:0005634">
    <property type="term" value="C:nucleus"/>
    <property type="evidence" value="ECO:0007669"/>
    <property type="project" value="UniProtKB-ARBA"/>
</dbReference>
<dbReference type="InterPro" id="IPR043128">
    <property type="entry name" value="Rev_trsase/Diguanyl_cyclase"/>
</dbReference>
<dbReference type="GO" id="GO:0006508">
    <property type="term" value="P:proteolysis"/>
    <property type="evidence" value="ECO:0007669"/>
    <property type="project" value="UniProtKB-KW"/>
</dbReference>
<evidence type="ECO:0000256" key="1">
    <source>
        <dbReference type="ARBA" id="ARBA00022670"/>
    </source>
</evidence>
<evidence type="ECO:0000256" key="2">
    <source>
        <dbReference type="ARBA" id="ARBA00022679"/>
    </source>
</evidence>
<dbReference type="Gene3D" id="3.30.420.10">
    <property type="entry name" value="Ribonuclease H-like superfamily/Ribonuclease H"/>
    <property type="match status" value="1"/>
</dbReference>
<dbReference type="GO" id="GO:0003964">
    <property type="term" value="F:RNA-directed DNA polymerase activity"/>
    <property type="evidence" value="ECO:0007669"/>
    <property type="project" value="UniProtKB-KW"/>
</dbReference>
<keyword evidence="4" id="KW-0540">Nuclease</keyword>
<keyword evidence="1" id="KW-0645">Protease</keyword>
<dbReference type="InterPro" id="IPR050951">
    <property type="entry name" value="Retrovirus_Pol_polyprotein"/>
</dbReference>
<evidence type="ECO:0000256" key="7">
    <source>
        <dbReference type="ARBA" id="ARBA00022918"/>
    </source>
</evidence>
<accession>A0A8H3QEI9</accession>
<dbReference type="GO" id="GO:0015074">
    <property type="term" value="P:DNA integration"/>
    <property type="evidence" value="ECO:0007669"/>
    <property type="project" value="InterPro"/>
</dbReference>
<dbReference type="Gene3D" id="3.10.10.10">
    <property type="entry name" value="HIV Type 1 Reverse Transcriptase, subunit A, domain 1"/>
    <property type="match status" value="1"/>
</dbReference>
<sequence length="574" mass="66816">MYTVMQNKDENNKTKIIIEENKEVPIGELEQKQIESLTKILDKNKELFARSMEELQQTHLGEHVIITENVHPIKKNAYRAAPKENEFIEKEINEMLKQDLIQPSSSPWSFPVVIVKKKNGQLRFCVNYKPLNDVTKKDNYPLPRIDEILDSLNGAQWFTTLDLASGYWQIKVKAEDQEKTAFITKFGTYEFKVMPFGLCNAPATFQRTMDKAEKCHFEAKELQFLGHVVGEEGIKPDPEKNRQNCELSNTYASLIGIGAVLAQKDGKDEYVVAYASRTLAPAEKNYAITELECLAIIWAVKYFRHYLFGIHFTIITDHSALKWLLNSSSETANRWLERWKITLSEYDYEIQYRKGTKHSNTDALSRINPNTVQYLDALTVPDHYNSTQKAKIRRTSAHYILQNNLLYRRTQDGFKRVILREQVESILYHLHQDLNAAHLGIDAVFEKVKERYYWPQMFENIRNYINTCDTCQRRGSQQRVEPLIPIKVKSPFYRIGIDIKEPLPRTEQGNRYIIVAMDYFTKWPEAKAIENIRAETVAKFIYEEIICCHGVPQEILSDRGTSFATNKWNGRAFQ</sequence>
<dbReference type="FunFam" id="1.10.340.70:FF:000001">
    <property type="entry name" value="Retrovirus-related Pol polyprotein from transposon gypsy-like Protein"/>
    <property type="match status" value="1"/>
</dbReference>